<dbReference type="Pfam" id="PF13181">
    <property type="entry name" value="TPR_8"/>
    <property type="match status" value="1"/>
</dbReference>
<reference evidence="7" key="1">
    <citation type="submission" date="2021-01" db="EMBL/GenBank/DDBJ databases">
        <title>Whole genome shotgun sequence of Virgisporangium aurantiacum NBRC 16421.</title>
        <authorList>
            <person name="Komaki H."/>
            <person name="Tamura T."/>
        </authorList>
    </citation>
    <scope>NUCLEOTIDE SEQUENCE</scope>
    <source>
        <strain evidence="7">NBRC 16421</strain>
    </source>
</reference>
<keyword evidence="3 5" id="KW-0238">DNA-binding</keyword>
<evidence type="ECO:0000256" key="2">
    <source>
        <dbReference type="ARBA" id="ARBA00023015"/>
    </source>
</evidence>
<comment type="similarity">
    <text evidence="1">Belongs to the AfsR/DnrI/RedD regulatory family.</text>
</comment>
<dbReference type="GO" id="GO:0006355">
    <property type="term" value="P:regulation of DNA-templated transcription"/>
    <property type="evidence" value="ECO:0007669"/>
    <property type="project" value="InterPro"/>
</dbReference>
<proteinExistence type="inferred from homology"/>
<dbReference type="RefSeq" id="WP_203997667.1">
    <property type="nucleotide sequence ID" value="NZ_BOPG01000033.1"/>
</dbReference>
<dbReference type="InterPro" id="IPR001867">
    <property type="entry name" value="OmpR/PhoB-type_DNA-bd"/>
</dbReference>
<keyword evidence="8" id="KW-1185">Reference proteome</keyword>
<dbReference type="InterPro" id="IPR036388">
    <property type="entry name" value="WH-like_DNA-bd_sf"/>
</dbReference>
<comment type="caution">
    <text evidence="7">The sequence shown here is derived from an EMBL/GenBank/DDBJ whole genome shotgun (WGS) entry which is preliminary data.</text>
</comment>
<dbReference type="GO" id="GO:0043531">
    <property type="term" value="F:ADP binding"/>
    <property type="evidence" value="ECO:0007669"/>
    <property type="project" value="InterPro"/>
</dbReference>
<dbReference type="Gene3D" id="3.40.50.300">
    <property type="entry name" value="P-loop containing nucleotide triphosphate hydrolases"/>
    <property type="match status" value="1"/>
</dbReference>
<dbReference type="Pfam" id="PF03704">
    <property type="entry name" value="BTAD"/>
    <property type="match status" value="1"/>
</dbReference>
<evidence type="ECO:0000259" key="6">
    <source>
        <dbReference type="PROSITE" id="PS51755"/>
    </source>
</evidence>
<feature type="domain" description="OmpR/PhoB-type" evidence="6">
    <location>
        <begin position="1"/>
        <end position="94"/>
    </location>
</feature>
<evidence type="ECO:0000256" key="5">
    <source>
        <dbReference type="PROSITE-ProRule" id="PRU01091"/>
    </source>
</evidence>
<name>A0A8J3Z7K9_9ACTN</name>
<dbReference type="Gene3D" id="1.25.40.10">
    <property type="entry name" value="Tetratricopeptide repeat domain"/>
    <property type="match status" value="2"/>
</dbReference>
<dbReference type="SMART" id="SM01043">
    <property type="entry name" value="BTAD"/>
    <property type="match status" value="1"/>
</dbReference>
<dbReference type="SMART" id="SM00862">
    <property type="entry name" value="Trans_reg_C"/>
    <property type="match status" value="1"/>
</dbReference>
<dbReference type="InterPro" id="IPR027417">
    <property type="entry name" value="P-loop_NTPase"/>
</dbReference>
<evidence type="ECO:0000313" key="7">
    <source>
        <dbReference type="EMBL" id="GIJ57862.1"/>
    </source>
</evidence>
<dbReference type="InterPro" id="IPR016032">
    <property type="entry name" value="Sig_transdc_resp-reg_C-effctor"/>
</dbReference>
<dbReference type="SUPFAM" id="SSF48452">
    <property type="entry name" value="TPR-like"/>
    <property type="match status" value="3"/>
</dbReference>
<dbReference type="PANTHER" id="PTHR35807:SF1">
    <property type="entry name" value="TRANSCRIPTIONAL REGULATOR REDD"/>
    <property type="match status" value="1"/>
</dbReference>
<dbReference type="SMART" id="SM00028">
    <property type="entry name" value="TPR"/>
    <property type="match status" value="5"/>
</dbReference>
<dbReference type="InterPro" id="IPR011990">
    <property type="entry name" value="TPR-like_helical_dom_sf"/>
</dbReference>
<dbReference type="AlphaFoldDB" id="A0A8J3Z7K9"/>
<evidence type="ECO:0000256" key="4">
    <source>
        <dbReference type="ARBA" id="ARBA00023163"/>
    </source>
</evidence>
<organism evidence="7 8">
    <name type="scientific">Virgisporangium aurantiacum</name>
    <dbReference type="NCBI Taxonomy" id="175570"/>
    <lineage>
        <taxon>Bacteria</taxon>
        <taxon>Bacillati</taxon>
        <taxon>Actinomycetota</taxon>
        <taxon>Actinomycetes</taxon>
        <taxon>Micromonosporales</taxon>
        <taxon>Micromonosporaceae</taxon>
        <taxon>Virgisporangium</taxon>
    </lineage>
</organism>
<dbReference type="PRINTS" id="PR00364">
    <property type="entry name" value="DISEASERSIST"/>
</dbReference>
<evidence type="ECO:0000313" key="8">
    <source>
        <dbReference type="Proteomes" id="UP000612585"/>
    </source>
</evidence>
<dbReference type="GO" id="GO:0003677">
    <property type="term" value="F:DNA binding"/>
    <property type="evidence" value="ECO:0007669"/>
    <property type="project" value="UniProtKB-UniRule"/>
</dbReference>
<dbReference type="InterPro" id="IPR019734">
    <property type="entry name" value="TPR_rpt"/>
</dbReference>
<protein>
    <submittedName>
        <fullName evidence="7">SARP family transcriptional regulator</fullName>
    </submittedName>
</protein>
<evidence type="ECO:0000256" key="1">
    <source>
        <dbReference type="ARBA" id="ARBA00005820"/>
    </source>
</evidence>
<dbReference type="PROSITE" id="PS51755">
    <property type="entry name" value="OMPR_PHOB"/>
    <property type="match status" value="1"/>
</dbReference>
<dbReference type="CDD" id="cd15831">
    <property type="entry name" value="BTAD"/>
    <property type="match status" value="1"/>
</dbReference>
<dbReference type="Pfam" id="PF00486">
    <property type="entry name" value="Trans_reg_C"/>
    <property type="match status" value="1"/>
</dbReference>
<dbReference type="SUPFAM" id="SSF46894">
    <property type="entry name" value="C-terminal effector domain of the bipartite response regulators"/>
    <property type="match status" value="1"/>
</dbReference>
<dbReference type="Proteomes" id="UP000612585">
    <property type="component" value="Unassembled WGS sequence"/>
</dbReference>
<dbReference type="GO" id="GO:0000160">
    <property type="term" value="P:phosphorelay signal transduction system"/>
    <property type="evidence" value="ECO:0007669"/>
    <property type="project" value="InterPro"/>
</dbReference>
<gene>
    <name evidence="7" type="ORF">Vau01_053780</name>
</gene>
<keyword evidence="2" id="KW-0805">Transcription regulation</keyword>
<keyword evidence="4" id="KW-0804">Transcription</keyword>
<dbReference type="SUPFAM" id="SSF52540">
    <property type="entry name" value="P-loop containing nucleoside triphosphate hydrolases"/>
    <property type="match status" value="1"/>
</dbReference>
<dbReference type="InterPro" id="IPR005158">
    <property type="entry name" value="BTAD"/>
</dbReference>
<sequence>MPLEFLVLGPLEVRARGRSVAIGGRRQQTILATLLLRANTTVPTTELVASVWDDPPETARRQVHTAVSLLRRTFTGHGGAGVIRSESGGYRLCVEDHQLDLRRFEALLAEGRRLAGGNAPADAARSLRAALSLWRGTAFAGLDGDAVARAAERLDELRLTALEQCVECELECGIDHGLIAELTGLVAGYPLRERLAAALMLALYRAGRQADALAVYRQVASTLAEELGVDPGAELRHRYEAILRSEPPTEAVAKADDTDAVTVTGGAVRPAQLPAVTRHFVGRTDQLHRLDAALHQDAGSATAATAAIAVISGTAGVGKTTLALHWAHRAAERFPDGQLYVQLRGFGPLGLAAEPAEAIRNLLDALGVAPHRVPTDLDAQAALYRSTLAGRRMLILLDNARDEEQVRPLLPSSPGCAALITSRDPLLGLVAAEGAAPLSLDLMSGDEPRELLARRLGRDRTAREAAAVDDIVARCAGLPLALAIVAARAASYPDASLTALARELRDTGLDGLDDGTVAPGVRQVFSWSYRTLTADAKRLFRLLSVPAGPDISLAAAASLAGTTAAHARQLLGELTRTQLVTQRTPGRYAFHDLLRAFAAELADADDPADDRRAALRRLLDHYLYSAHAAARAVNPHRDRITLPPAPAGLDLARVDTADDALAWFTAEHRVLVAAVEQANRSRLDAHTWQLAWTLTEYLQRLGHRVDRVTTQAVALDAAERLGDVATQARVRRSIALAFQELGRFPDAHRHLRHAMSLYADLGDQVGLASVHNNLAMSLQQQGEHRAAIEHAGLAAHAYESTGHRIGYAHALNLAGWSHAQLGEYEQALAGCRKALAIAEEVGDPHSQAGTLDSIGVAHNGLGDHREAAACFHRALHLCRTAEARNRSFEFALLDHLGDAHRAMGDPDAARLAWQQALDSIEESDLPEAGDVRAKLRAL</sequence>
<dbReference type="InterPro" id="IPR051677">
    <property type="entry name" value="AfsR-DnrI-RedD_regulator"/>
</dbReference>
<accession>A0A8J3Z7K9</accession>
<dbReference type="EMBL" id="BOPG01000033">
    <property type="protein sequence ID" value="GIJ57862.1"/>
    <property type="molecule type" value="Genomic_DNA"/>
</dbReference>
<feature type="DNA-binding region" description="OmpR/PhoB-type" evidence="5">
    <location>
        <begin position="1"/>
        <end position="94"/>
    </location>
</feature>
<dbReference type="PANTHER" id="PTHR35807">
    <property type="entry name" value="TRANSCRIPTIONAL REGULATOR REDD-RELATED"/>
    <property type="match status" value="1"/>
</dbReference>
<dbReference type="Pfam" id="PF13374">
    <property type="entry name" value="TPR_10"/>
    <property type="match status" value="1"/>
</dbReference>
<dbReference type="Gene3D" id="1.10.10.10">
    <property type="entry name" value="Winged helix-like DNA-binding domain superfamily/Winged helix DNA-binding domain"/>
    <property type="match status" value="1"/>
</dbReference>
<evidence type="ECO:0000256" key="3">
    <source>
        <dbReference type="ARBA" id="ARBA00023125"/>
    </source>
</evidence>